<evidence type="ECO:0000313" key="6">
    <source>
        <dbReference type="Proteomes" id="UP000054359"/>
    </source>
</evidence>
<dbReference type="PROSITE" id="PS51034">
    <property type="entry name" value="ZP_2"/>
    <property type="match status" value="1"/>
</dbReference>
<dbReference type="Gene3D" id="2.60.40.4100">
    <property type="entry name" value="Zona pellucida, ZP-C domain"/>
    <property type="match status" value="1"/>
</dbReference>
<dbReference type="OrthoDB" id="10062424at2759"/>
<dbReference type="InterPro" id="IPR042235">
    <property type="entry name" value="ZP-C_dom"/>
</dbReference>
<keyword evidence="2" id="KW-0472">Membrane</keyword>
<gene>
    <name evidence="5" type="ORF">X975_15423</name>
</gene>
<accession>A0A087U3V5</accession>
<dbReference type="PANTHER" id="PTHR46560:SF4">
    <property type="entry name" value="DUSKY"/>
    <property type="match status" value="1"/>
</dbReference>
<organism evidence="5 6">
    <name type="scientific">Stegodyphus mimosarum</name>
    <name type="common">African social velvet spider</name>
    <dbReference type="NCBI Taxonomy" id="407821"/>
    <lineage>
        <taxon>Eukaryota</taxon>
        <taxon>Metazoa</taxon>
        <taxon>Ecdysozoa</taxon>
        <taxon>Arthropoda</taxon>
        <taxon>Chelicerata</taxon>
        <taxon>Arachnida</taxon>
        <taxon>Araneae</taxon>
        <taxon>Araneomorphae</taxon>
        <taxon>Entelegynae</taxon>
        <taxon>Eresoidea</taxon>
        <taxon>Eresidae</taxon>
        <taxon>Stegodyphus</taxon>
    </lineage>
</organism>
<keyword evidence="2" id="KW-1133">Transmembrane helix</keyword>
<dbReference type="STRING" id="407821.A0A087U3V5"/>
<dbReference type="Pfam" id="PF25057">
    <property type="entry name" value="CUT_N"/>
    <property type="match status" value="1"/>
</dbReference>
<dbReference type="Proteomes" id="UP000054359">
    <property type="component" value="Unassembled WGS sequence"/>
</dbReference>
<name>A0A087U3V5_STEMI</name>
<feature type="signal peptide" evidence="3">
    <location>
        <begin position="1"/>
        <end position="19"/>
    </location>
</feature>
<feature type="region of interest" description="Disordered" evidence="1">
    <location>
        <begin position="26"/>
        <end position="103"/>
    </location>
</feature>
<dbReference type="InterPro" id="IPR001507">
    <property type="entry name" value="ZP_dom"/>
</dbReference>
<feature type="transmembrane region" description="Helical" evidence="2">
    <location>
        <begin position="582"/>
        <end position="605"/>
    </location>
</feature>
<keyword evidence="3" id="KW-0732">Signal</keyword>
<dbReference type="InterPro" id="IPR056953">
    <property type="entry name" value="CUT_N"/>
</dbReference>
<dbReference type="InterPro" id="IPR057475">
    <property type="entry name" value="CUT_C"/>
</dbReference>
<keyword evidence="2" id="KW-0812">Transmembrane</keyword>
<evidence type="ECO:0000259" key="4">
    <source>
        <dbReference type="PROSITE" id="PS51034"/>
    </source>
</evidence>
<feature type="domain" description="ZP" evidence="4">
    <location>
        <begin position="228"/>
        <end position="488"/>
    </location>
</feature>
<proteinExistence type="predicted"/>
<protein>
    <submittedName>
        <fullName evidence="5">Cuticlin-1</fullName>
    </submittedName>
</protein>
<evidence type="ECO:0000256" key="2">
    <source>
        <dbReference type="SAM" id="Phobius"/>
    </source>
</evidence>
<dbReference type="AlphaFoldDB" id="A0A087U3V5"/>
<feature type="non-terminal residue" evidence="5">
    <location>
        <position position="627"/>
    </location>
</feature>
<evidence type="ECO:0000256" key="1">
    <source>
        <dbReference type="SAM" id="MobiDB-lite"/>
    </source>
</evidence>
<feature type="chain" id="PRO_5001830186" evidence="3">
    <location>
        <begin position="20"/>
        <end position="627"/>
    </location>
</feature>
<keyword evidence="6" id="KW-1185">Reference proteome</keyword>
<sequence>MLWSQAIVAVIAVLMLSLAAEEVQENANLEHSEDPPPVSEDADETQVIQDRGDTHQTYKSHAQKKNGIAQESVGIPVPANPPKNHLLIPPPGIKRNPGLPQIQQRNKDLPNQHVYKTSNQILHQSYEVAPNHLEDLQGPNPYQPGRHQDHEAGQFHADIQGEYHSGHNGVAYQEGGHQIDIHSYHNIEEDYKAENQNSLFQGFSSLPHSEPWPLPMPDMPKIIHLDVKCEKNLMKVSVEFDKPFHGIIFSKGHYNYGSCVHLPPGSGHTSVYFDISINSCGTHGNAPNGQYNSYGGQNAAGSYFENTIVIQYDPQVQEVWDQARRLRCTWHDQYEKAVTFRPFPVDMLNVVRADFAGDNVGCWMQIQVGKGPWASEVSGIVKIGQTMTMVLAIKDEENKFDMMVRNCIAHDGKRAPIELVDSQGCIVRPKLMSRFTKVKNFGSSASVLAFAHFQAFKFPDSMDVHFQCTIQICRPHCPEQCAVASPGTGHQVAPNLEIYPSGSAHIPGVRPREERDVSQKQPWTDAPSNDSFQEMTEIGLNRVIRVVATGDLAFSEPPAYQESSDLESYEKDDVICMSTPGFAASLVVLLCILIISCLVAAFLCLRQKSPRDIITSLSGTIIKKNKL</sequence>
<dbReference type="PANTHER" id="PTHR46560">
    <property type="entry name" value="CYPHER, ISOFORM B"/>
    <property type="match status" value="1"/>
</dbReference>
<dbReference type="OMA" id="TMVFPLR"/>
<dbReference type="Pfam" id="PF25301">
    <property type="entry name" value="CUT_C"/>
    <property type="match status" value="1"/>
</dbReference>
<dbReference type="EMBL" id="KK118034">
    <property type="protein sequence ID" value="KFM72044.1"/>
    <property type="molecule type" value="Genomic_DNA"/>
</dbReference>
<evidence type="ECO:0000313" key="5">
    <source>
        <dbReference type="EMBL" id="KFM72044.1"/>
    </source>
</evidence>
<reference evidence="5 6" key="1">
    <citation type="submission" date="2013-11" db="EMBL/GenBank/DDBJ databases">
        <title>Genome sequencing of Stegodyphus mimosarum.</title>
        <authorList>
            <person name="Bechsgaard J."/>
        </authorList>
    </citation>
    <scope>NUCLEOTIDE SEQUENCE [LARGE SCALE GENOMIC DNA]</scope>
</reference>
<evidence type="ECO:0000256" key="3">
    <source>
        <dbReference type="SAM" id="SignalP"/>
    </source>
</evidence>
<dbReference type="SMART" id="SM00241">
    <property type="entry name" value="ZP"/>
    <property type="match status" value="1"/>
</dbReference>